<gene>
    <name evidence="2" type="ORF">S01H1_01877</name>
</gene>
<comment type="caution">
    <text evidence="2">The sequence shown here is derived from an EMBL/GenBank/DDBJ whole genome shotgun (WGS) entry which is preliminary data.</text>
</comment>
<dbReference type="GO" id="GO:0035438">
    <property type="term" value="F:cyclic-di-GMP binding"/>
    <property type="evidence" value="ECO:0007669"/>
    <property type="project" value="InterPro"/>
</dbReference>
<sequence>MVKKESFIKPGMNVDCVVKLNEDKKVIDVRKANVFVLDNKIMIISQATPAIPPSFKGHRITITHVNKEDNIRIGLSGKIFRIVDDYMLSSSERVGAIYLSDLSEEKKDNMRFAYRVRPLENCGLTLYNSQQEPLEVIDISGLGVRFSHNLTREYKVDQELKLYLGFDQAFYELKARVVRKDAGAGAQLNKFEYVAVQFLDLDYRTTEELYRIVRKIEVKK</sequence>
<protein>
    <recommendedName>
        <fullName evidence="1">PilZ domain-containing protein</fullName>
    </recommendedName>
</protein>
<name>X0T5P1_9ZZZZ</name>
<dbReference type="Pfam" id="PF07238">
    <property type="entry name" value="PilZ"/>
    <property type="match status" value="1"/>
</dbReference>
<accession>X0T5P1</accession>
<dbReference type="Gene3D" id="2.40.10.220">
    <property type="entry name" value="predicted glycosyltransferase like domains"/>
    <property type="match status" value="1"/>
</dbReference>
<feature type="non-terminal residue" evidence="2">
    <location>
        <position position="220"/>
    </location>
</feature>
<feature type="domain" description="PilZ" evidence="1">
    <location>
        <begin position="111"/>
        <end position="213"/>
    </location>
</feature>
<dbReference type="AlphaFoldDB" id="X0T5P1"/>
<dbReference type="EMBL" id="BARS01000856">
    <property type="protein sequence ID" value="GAF83467.1"/>
    <property type="molecule type" value="Genomic_DNA"/>
</dbReference>
<dbReference type="InterPro" id="IPR009875">
    <property type="entry name" value="PilZ_domain"/>
</dbReference>
<organism evidence="2">
    <name type="scientific">marine sediment metagenome</name>
    <dbReference type="NCBI Taxonomy" id="412755"/>
    <lineage>
        <taxon>unclassified sequences</taxon>
        <taxon>metagenomes</taxon>
        <taxon>ecological metagenomes</taxon>
    </lineage>
</organism>
<proteinExistence type="predicted"/>
<evidence type="ECO:0000313" key="2">
    <source>
        <dbReference type="EMBL" id="GAF83467.1"/>
    </source>
</evidence>
<reference evidence="2" key="1">
    <citation type="journal article" date="2014" name="Front. Microbiol.">
        <title>High frequency of phylogenetically diverse reductive dehalogenase-homologous genes in deep subseafloor sedimentary metagenomes.</title>
        <authorList>
            <person name="Kawai M."/>
            <person name="Futagami T."/>
            <person name="Toyoda A."/>
            <person name="Takaki Y."/>
            <person name="Nishi S."/>
            <person name="Hori S."/>
            <person name="Arai W."/>
            <person name="Tsubouchi T."/>
            <person name="Morono Y."/>
            <person name="Uchiyama I."/>
            <person name="Ito T."/>
            <person name="Fujiyama A."/>
            <person name="Inagaki F."/>
            <person name="Takami H."/>
        </authorList>
    </citation>
    <scope>NUCLEOTIDE SEQUENCE</scope>
    <source>
        <strain evidence="2">Expedition CK06-06</strain>
    </source>
</reference>
<evidence type="ECO:0000259" key="1">
    <source>
        <dbReference type="Pfam" id="PF07238"/>
    </source>
</evidence>